<sequence length="125" mass="13444">MWPLRVSALFSPGRLGRRSRGRCLLLRQASTSISSVLYSSKLSGVSPMNSGCGFFADLTTASHKSPVCGAAGGFNLHYTFSSTMVAVIFPCDSSCRRKSIIFRISLFAPTKLVSLSLWSTDGSLL</sequence>
<accession>A0A8J2JXJ2</accession>
<gene>
    <name evidence="1" type="ORF">AFUS01_LOCUS17191</name>
</gene>
<keyword evidence="2" id="KW-1185">Reference proteome</keyword>
<reference evidence="1" key="1">
    <citation type="submission" date="2021-06" db="EMBL/GenBank/DDBJ databases">
        <authorList>
            <person name="Hodson N. C."/>
            <person name="Mongue J. A."/>
            <person name="Jaron S. K."/>
        </authorList>
    </citation>
    <scope>NUCLEOTIDE SEQUENCE</scope>
</reference>
<dbReference type="AlphaFoldDB" id="A0A8J2JXJ2"/>
<proteinExistence type="predicted"/>
<dbReference type="Proteomes" id="UP000708208">
    <property type="component" value="Unassembled WGS sequence"/>
</dbReference>
<dbReference type="EMBL" id="CAJVCH010162982">
    <property type="protein sequence ID" value="CAG7728412.1"/>
    <property type="molecule type" value="Genomic_DNA"/>
</dbReference>
<protein>
    <submittedName>
        <fullName evidence="1">Uncharacterized protein</fullName>
    </submittedName>
</protein>
<evidence type="ECO:0000313" key="2">
    <source>
        <dbReference type="Proteomes" id="UP000708208"/>
    </source>
</evidence>
<organism evidence="1 2">
    <name type="scientific">Allacma fusca</name>
    <dbReference type="NCBI Taxonomy" id="39272"/>
    <lineage>
        <taxon>Eukaryota</taxon>
        <taxon>Metazoa</taxon>
        <taxon>Ecdysozoa</taxon>
        <taxon>Arthropoda</taxon>
        <taxon>Hexapoda</taxon>
        <taxon>Collembola</taxon>
        <taxon>Symphypleona</taxon>
        <taxon>Sminthuridae</taxon>
        <taxon>Allacma</taxon>
    </lineage>
</organism>
<comment type="caution">
    <text evidence="1">The sequence shown here is derived from an EMBL/GenBank/DDBJ whole genome shotgun (WGS) entry which is preliminary data.</text>
</comment>
<name>A0A8J2JXJ2_9HEXA</name>
<evidence type="ECO:0000313" key="1">
    <source>
        <dbReference type="EMBL" id="CAG7728412.1"/>
    </source>
</evidence>